<dbReference type="InterPro" id="IPR050745">
    <property type="entry name" value="Multifunctional_regulatory"/>
</dbReference>
<dbReference type="PANTHER" id="PTHR24189">
    <property type="entry name" value="MYOTROPHIN"/>
    <property type="match status" value="1"/>
</dbReference>
<feature type="signal peptide" evidence="4">
    <location>
        <begin position="1"/>
        <end position="22"/>
    </location>
</feature>
<gene>
    <name evidence="5" type="ORF">OQJ68_14265</name>
</gene>
<dbReference type="Proteomes" id="UP001209730">
    <property type="component" value="Unassembled WGS sequence"/>
</dbReference>
<dbReference type="SUPFAM" id="SSF48452">
    <property type="entry name" value="TPR-like"/>
    <property type="match status" value="1"/>
</dbReference>
<reference evidence="5" key="1">
    <citation type="submission" date="2022-11" db="EMBL/GenBank/DDBJ databases">
        <title>Chitin-degrading and fungicidal potential of chitinolytic bacterial strains from marine environment of the Pacific Ocean regions.</title>
        <authorList>
            <person name="Pentekhina I."/>
            <person name="Nedashkovskaya O."/>
            <person name="Seitkalieva A."/>
            <person name="Podvolotskaya A."/>
            <person name="Tekutyeva L."/>
            <person name="Balabanova L."/>
        </authorList>
    </citation>
    <scope>NUCLEOTIDE SEQUENCE</scope>
    <source>
        <strain evidence="5">KMM 6838</strain>
    </source>
</reference>
<feature type="chain" id="PRO_5044253589" evidence="4">
    <location>
        <begin position="23"/>
        <end position="748"/>
    </location>
</feature>
<keyword evidence="1" id="KW-0677">Repeat</keyword>
<dbReference type="PROSITE" id="PS50088">
    <property type="entry name" value="ANK_REPEAT"/>
    <property type="match status" value="2"/>
</dbReference>
<comment type="caution">
    <text evidence="5">The sequence shown here is derived from an EMBL/GenBank/DDBJ whole genome shotgun (WGS) entry which is preliminary data.</text>
</comment>
<dbReference type="Pfam" id="PF12796">
    <property type="entry name" value="Ank_2"/>
    <property type="match status" value="1"/>
</dbReference>
<evidence type="ECO:0000256" key="4">
    <source>
        <dbReference type="SAM" id="SignalP"/>
    </source>
</evidence>
<dbReference type="Gene3D" id="1.25.40.20">
    <property type="entry name" value="Ankyrin repeat-containing domain"/>
    <property type="match status" value="1"/>
</dbReference>
<evidence type="ECO:0000256" key="3">
    <source>
        <dbReference type="PROSITE-ProRule" id="PRU00023"/>
    </source>
</evidence>
<evidence type="ECO:0000313" key="5">
    <source>
        <dbReference type="EMBL" id="MCX2802954.1"/>
    </source>
</evidence>
<dbReference type="AlphaFoldDB" id="A0AB35I1I9"/>
<dbReference type="RefSeq" id="WP_266066583.1">
    <property type="nucleotide sequence ID" value="NZ_JAPHQB010000028.1"/>
</dbReference>
<feature type="repeat" description="ANK" evidence="3">
    <location>
        <begin position="390"/>
        <end position="422"/>
    </location>
</feature>
<dbReference type="EMBL" id="JAPHQB010000028">
    <property type="protein sequence ID" value="MCX2802954.1"/>
    <property type="molecule type" value="Genomic_DNA"/>
</dbReference>
<dbReference type="PROSITE" id="PS51257">
    <property type="entry name" value="PROKAR_LIPOPROTEIN"/>
    <property type="match status" value="1"/>
</dbReference>
<evidence type="ECO:0000256" key="1">
    <source>
        <dbReference type="ARBA" id="ARBA00022737"/>
    </source>
</evidence>
<evidence type="ECO:0000313" key="6">
    <source>
        <dbReference type="Proteomes" id="UP001209730"/>
    </source>
</evidence>
<name>A0AB35I1I9_MICTH</name>
<accession>A0AB35I1I9</accession>
<dbReference type="InterPro" id="IPR002110">
    <property type="entry name" value="Ankyrin_rpt"/>
</dbReference>
<keyword evidence="2 3" id="KW-0040">ANK repeat</keyword>
<feature type="repeat" description="ANK" evidence="3">
    <location>
        <begin position="435"/>
        <end position="467"/>
    </location>
</feature>
<dbReference type="Gene3D" id="1.25.40.10">
    <property type="entry name" value="Tetratricopeptide repeat domain"/>
    <property type="match status" value="1"/>
</dbReference>
<organism evidence="5 6">
    <name type="scientific">Microbulbifer thermotolerans</name>
    <dbReference type="NCBI Taxonomy" id="252514"/>
    <lineage>
        <taxon>Bacteria</taxon>
        <taxon>Pseudomonadati</taxon>
        <taxon>Pseudomonadota</taxon>
        <taxon>Gammaproteobacteria</taxon>
        <taxon>Cellvibrionales</taxon>
        <taxon>Microbulbiferaceae</taxon>
        <taxon>Microbulbifer</taxon>
    </lineage>
</organism>
<dbReference type="SMART" id="SM00248">
    <property type="entry name" value="ANK"/>
    <property type="match status" value="3"/>
</dbReference>
<keyword evidence="4" id="KW-0732">Signal</keyword>
<dbReference type="InterPro" id="IPR011990">
    <property type="entry name" value="TPR-like_helical_dom_sf"/>
</dbReference>
<evidence type="ECO:0000256" key="2">
    <source>
        <dbReference type="ARBA" id="ARBA00023043"/>
    </source>
</evidence>
<sequence>MKYSLAVVALLLSACYFTGSVAKPVEGLKPELVNDNHPICTTVYNSVLEIHKSTNNWYFDQNTGMPGILNVREELPEKIEGRSVYFARHYNPGCGGACETYQLLLSNQEIPLNRSDERYITLVQESPPASTRGTILVQSPEEVYFGLVETNEFLTLHQAKPEGYWEEACRIRLKPKSIDSISGLPADLILAIEQLKESQSAISRSEGNCGSSRTLDRWKYEFGNNLPLLLSRPWSLTEDGLFAEETYSKDLQGMRDWALMGIDNYDHMEAYEKHFTRLKDLLVRFYQEQFNWDAQKSNVVATDALQALVGASIRFYNYSPFVMEEERDIRKAILQGKGIDAIAFDYDAYRAGLQKLIGYPENLLTISVRNPSALKYLLDQGLEVDRRNAFGKTALMYAAQYNNIESVRALIEAGADVNAETYIPDDRCLYRIRTSGYTPLHYAARYASHDLIQLLLDAGALPYAKTELRYKKDDEKYPVDWLEENPVLEPGDIAALKKRLAMPSPEEAKKRSAKLNLEAERIYGEGDIGAAYRKLREAVQLDPDNYRALSNLSLVALRAGSHLQAVKAADQLIKSGVSDDMKAAAYFNFGITIEDYFKSDPQRWPLKLGTNRYYKEYLFDSLFMAQKLSPKGPRARKIIDYLKESANIDCDFSDEAYLSVSHSYDTRPIIGLGGYGQQRIALLSRGESAAEEICWTTDSRTGPKQKCTTRKESLKLGDYMLSLFFDHGFELESEEDTPAYSVSVRGSL</sequence>
<proteinExistence type="predicted"/>
<dbReference type="SUPFAM" id="SSF48403">
    <property type="entry name" value="Ankyrin repeat"/>
    <property type="match status" value="1"/>
</dbReference>
<dbReference type="PROSITE" id="PS50297">
    <property type="entry name" value="ANK_REP_REGION"/>
    <property type="match status" value="2"/>
</dbReference>
<protein>
    <submittedName>
        <fullName evidence="5">Ankyrin repeat domain-containing protein</fullName>
    </submittedName>
</protein>
<dbReference type="InterPro" id="IPR036770">
    <property type="entry name" value="Ankyrin_rpt-contain_sf"/>
</dbReference>